<proteinExistence type="predicted"/>
<feature type="compositionally biased region" description="Basic and acidic residues" evidence="1">
    <location>
        <begin position="46"/>
        <end position="59"/>
    </location>
</feature>
<gene>
    <name evidence="2" type="ORF">PCOR1329_LOCUS117</name>
</gene>
<keyword evidence="3" id="KW-1185">Reference proteome</keyword>
<evidence type="ECO:0000313" key="3">
    <source>
        <dbReference type="Proteomes" id="UP001189429"/>
    </source>
</evidence>
<comment type="caution">
    <text evidence="2">The sequence shown here is derived from an EMBL/GenBank/DDBJ whole genome shotgun (WGS) entry which is preliminary data.</text>
</comment>
<protein>
    <recommendedName>
        <fullName evidence="4">Ribosome biogenesis protein NOP53</fullName>
    </recommendedName>
</protein>
<feature type="compositionally biased region" description="Basic and acidic residues" evidence="1">
    <location>
        <begin position="24"/>
        <end position="34"/>
    </location>
</feature>
<accession>A0ABN9PA64</accession>
<evidence type="ECO:0000313" key="2">
    <source>
        <dbReference type="EMBL" id="CAK0788166.1"/>
    </source>
</evidence>
<feature type="region of interest" description="Disordered" evidence="1">
    <location>
        <begin position="1"/>
        <end position="69"/>
    </location>
</feature>
<dbReference type="EMBL" id="CAUYUJ010000003">
    <property type="protein sequence ID" value="CAK0788166.1"/>
    <property type="molecule type" value="Genomic_DNA"/>
</dbReference>
<evidence type="ECO:0008006" key="4">
    <source>
        <dbReference type="Google" id="ProtNLM"/>
    </source>
</evidence>
<evidence type="ECO:0000256" key="1">
    <source>
        <dbReference type="SAM" id="MobiDB-lite"/>
    </source>
</evidence>
<reference evidence="2" key="1">
    <citation type="submission" date="2023-10" db="EMBL/GenBank/DDBJ databases">
        <authorList>
            <person name="Chen Y."/>
            <person name="Shah S."/>
            <person name="Dougan E. K."/>
            <person name="Thang M."/>
            <person name="Chan C."/>
        </authorList>
    </citation>
    <scope>NUCLEOTIDE SEQUENCE [LARGE SCALE GENOMIC DNA]</scope>
</reference>
<sequence>MEAAPMYTPVRRRKGNIDDWDTATTREKVRRGNDPDADMAPLPPAKAERAAEAKLEDKGSAASGEPVPSVEPKAALLITETGSQGVLEFELDGHIYRVKDHEAFKKAEIAVAKEAGPPPKRSLRDLKRAQELRRQCQVLRSGGRARARSAEKRALPRLRVVVSVRAPESPRFGAVRLPMTPSASSWAAWHHRGGGAEG</sequence>
<organism evidence="2 3">
    <name type="scientific">Prorocentrum cordatum</name>
    <dbReference type="NCBI Taxonomy" id="2364126"/>
    <lineage>
        <taxon>Eukaryota</taxon>
        <taxon>Sar</taxon>
        <taxon>Alveolata</taxon>
        <taxon>Dinophyceae</taxon>
        <taxon>Prorocentrales</taxon>
        <taxon>Prorocentraceae</taxon>
        <taxon>Prorocentrum</taxon>
    </lineage>
</organism>
<name>A0ABN9PA64_9DINO</name>
<dbReference type="Proteomes" id="UP001189429">
    <property type="component" value="Unassembled WGS sequence"/>
</dbReference>